<keyword evidence="5" id="KW-0326">Glycosidase</keyword>
<dbReference type="AlphaFoldDB" id="A0A6A6T1L5"/>
<evidence type="ECO:0000256" key="6">
    <source>
        <dbReference type="SAM" id="MobiDB-lite"/>
    </source>
</evidence>
<name>A0A6A6T1L5_9PLEO</name>
<dbReference type="InterPro" id="IPR011013">
    <property type="entry name" value="Gal_mutarotase_sf_dom"/>
</dbReference>
<dbReference type="SUPFAM" id="SSF51011">
    <property type="entry name" value="Glycosyl hydrolase domain"/>
    <property type="match status" value="1"/>
</dbReference>
<dbReference type="EMBL" id="MU004378">
    <property type="protein sequence ID" value="KAF2653630.1"/>
    <property type="molecule type" value="Genomic_DNA"/>
</dbReference>
<dbReference type="InterPro" id="IPR013780">
    <property type="entry name" value="Glyco_hydro_b"/>
</dbReference>
<evidence type="ECO:0000313" key="11">
    <source>
        <dbReference type="Proteomes" id="UP000799324"/>
    </source>
</evidence>
<dbReference type="OrthoDB" id="5839090at2759"/>
<dbReference type="SUPFAM" id="SSF51445">
    <property type="entry name" value="(Trans)glycosidases"/>
    <property type="match status" value="1"/>
</dbReference>
<dbReference type="Gene3D" id="2.60.40.1760">
    <property type="entry name" value="glycosyl hydrolase (family 31)"/>
    <property type="match status" value="1"/>
</dbReference>
<feature type="chain" id="PRO_5025437548" description="alpha-glucosidase" evidence="7">
    <location>
        <begin position="18"/>
        <end position="980"/>
    </location>
</feature>
<proteinExistence type="inferred from homology"/>
<evidence type="ECO:0000256" key="5">
    <source>
        <dbReference type="RuleBase" id="RU361185"/>
    </source>
</evidence>
<keyword evidence="4" id="KW-0325">Glycoprotein</keyword>
<reference evidence="10" key="1">
    <citation type="journal article" date="2020" name="Stud. Mycol.">
        <title>101 Dothideomycetes genomes: a test case for predicting lifestyles and emergence of pathogens.</title>
        <authorList>
            <person name="Haridas S."/>
            <person name="Albert R."/>
            <person name="Binder M."/>
            <person name="Bloem J."/>
            <person name="Labutti K."/>
            <person name="Salamov A."/>
            <person name="Andreopoulos B."/>
            <person name="Baker S."/>
            <person name="Barry K."/>
            <person name="Bills G."/>
            <person name="Bluhm B."/>
            <person name="Cannon C."/>
            <person name="Castanera R."/>
            <person name="Culley D."/>
            <person name="Daum C."/>
            <person name="Ezra D."/>
            <person name="Gonzalez J."/>
            <person name="Henrissat B."/>
            <person name="Kuo A."/>
            <person name="Liang C."/>
            <person name="Lipzen A."/>
            <person name="Lutzoni F."/>
            <person name="Magnuson J."/>
            <person name="Mondo S."/>
            <person name="Nolan M."/>
            <person name="Ohm R."/>
            <person name="Pangilinan J."/>
            <person name="Park H.-J."/>
            <person name="Ramirez L."/>
            <person name="Alfaro M."/>
            <person name="Sun H."/>
            <person name="Tritt A."/>
            <person name="Yoshinaga Y."/>
            <person name="Zwiers L.-H."/>
            <person name="Turgeon B."/>
            <person name="Goodwin S."/>
            <person name="Spatafora J."/>
            <person name="Crous P."/>
            <person name="Grigoriev I."/>
        </authorList>
    </citation>
    <scope>NUCLEOTIDE SEQUENCE</scope>
    <source>
        <strain evidence="10">CBS 122681</strain>
    </source>
</reference>
<feature type="domain" description="Glycosyl hydrolase family 31 C-terminal" evidence="9">
    <location>
        <begin position="748"/>
        <end position="840"/>
    </location>
</feature>
<evidence type="ECO:0000256" key="4">
    <source>
        <dbReference type="ARBA" id="ARBA00023180"/>
    </source>
</evidence>
<feature type="signal peptide" evidence="7">
    <location>
        <begin position="1"/>
        <end position="17"/>
    </location>
</feature>
<dbReference type="Proteomes" id="UP000799324">
    <property type="component" value="Unassembled WGS sequence"/>
</dbReference>
<evidence type="ECO:0000256" key="7">
    <source>
        <dbReference type="SAM" id="SignalP"/>
    </source>
</evidence>
<comment type="catalytic activity">
    <reaction evidence="1">
        <text>Hydrolysis of terminal, non-reducing (1-&gt;4)-linked alpha-D-glucose residues with release of alpha-D-glucose.</text>
        <dbReference type="EC" id="3.2.1.20"/>
    </reaction>
</comment>
<keyword evidence="11" id="KW-1185">Reference proteome</keyword>
<accession>A0A6A6T1L5</accession>
<dbReference type="CDD" id="cd14752">
    <property type="entry name" value="GH31_N"/>
    <property type="match status" value="1"/>
</dbReference>
<keyword evidence="5 10" id="KW-0378">Hydrolase</keyword>
<evidence type="ECO:0000313" key="10">
    <source>
        <dbReference type="EMBL" id="KAF2653630.1"/>
    </source>
</evidence>
<dbReference type="SUPFAM" id="SSF74650">
    <property type="entry name" value="Galactose mutarotase-like"/>
    <property type="match status" value="1"/>
</dbReference>
<dbReference type="Pfam" id="PF01055">
    <property type="entry name" value="Glyco_hydro_31_2nd"/>
    <property type="match status" value="1"/>
</dbReference>
<dbReference type="PANTHER" id="PTHR22762:SF133">
    <property type="entry name" value="P-TYPE DOMAIN-CONTAINING PROTEIN"/>
    <property type="match status" value="1"/>
</dbReference>
<evidence type="ECO:0000259" key="8">
    <source>
        <dbReference type="Pfam" id="PF01055"/>
    </source>
</evidence>
<protein>
    <recommendedName>
        <fullName evidence="3">alpha-glucosidase</fullName>
        <ecNumber evidence="3">3.2.1.20</ecNumber>
    </recommendedName>
</protein>
<dbReference type="GO" id="GO:0030246">
    <property type="term" value="F:carbohydrate binding"/>
    <property type="evidence" value="ECO:0007669"/>
    <property type="project" value="InterPro"/>
</dbReference>
<dbReference type="GO" id="GO:0004558">
    <property type="term" value="F:alpha-1,4-glucosidase activity"/>
    <property type="evidence" value="ECO:0007669"/>
    <property type="project" value="UniProtKB-EC"/>
</dbReference>
<feature type="region of interest" description="Disordered" evidence="6">
    <location>
        <begin position="533"/>
        <end position="556"/>
    </location>
</feature>
<evidence type="ECO:0000256" key="3">
    <source>
        <dbReference type="ARBA" id="ARBA00012741"/>
    </source>
</evidence>
<sequence>MLSFVAFVSALSLLACAQNTSAPPGTSTYTPLLTLASSYNWAPSVTPNILDPTVPDAQEVCPGYTASNVVEDASGVTADLTLAGVACNVYGNDIVDLILSVQYQSTTRLSVKIFPKYISPSNYSSYILSPYLASLPEQDGGTSNATSDLQFIWSNEPSFQFKVSRTTTGEVIFDTFGKVIVFEDQFLELATSMVPDYNLYGLAESITTFRHSNNYTQTMWNAYSLDNDAPIDTNLHSTHPVYLEIRYSNGASTSHGVYGRNAHGQEWLLRDQQVTYRTIGGSFDFYFVSGPTPKEVISQYQVGIVGTPVMLPYWSMGFHQVRWSYHNWSVLQEVIDGYANANIQLEGIWSDLDYLYMNRIFTNDPIAYPLAEGQEFLARLHANGQYWMPILDPQVYVPDPSNATDAFATYDRGAALNAYIRNGDQGFYIGDMWPGLTTFVDFFVDQGRAFWTGEFLRYHDLLPFDGWWVDVSDVDSWCTGSCGTGQTELNPVHVPFPLPGDPGTRLEVDYRYPEGFEVTNATEAASASASLASLNSRFPTDTPTPTPTVGRTLPTPGVRNLNFPPYALNNWLPGHALVKNDISPNATHNDEYNTTEYDLHNLYGHTNANATYQALLDVFPGKRPFFLERSTFPGTQVWGGHWLGDSNSNWANLYFTIGQALQLSIAGISFVGPETCGFNGNADLELCARWMELSAFFTLYRNHNNRNTIPQEAYRWATVAEATRRAMDARFRLLAYTYTLNYRANKYGETVMRALQFEFPYEEGLKAIETQFLLGPSILITPVLAPLVTTVQGVFPGVGAGEIWYDWYDLQQVNAGPGENVTLDAPLEHINVHLRGGTIIATQTPGNTTKTTRLNPWSLVVALDAKGEAKGELYLDDGISLVSDTLYISLSYANSTLSTSVNGTFADTNPIANITIAGFDCGSENGKRDICDHGSECEKGNGTGLGDVRISCKDGVLCVAGLDGVTGNGAWVQDLKLTFP</sequence>
<feature type="domain" description="Glycoside hydrolase family 31 TIM barrel" evidence="8">
    <location>
        <begin position="308"/>
        <end position="740"/>
    </location>
</feature>
<dbReference type="PANTHER" id="PTHR22762">
    <property type="entry name" value="ALPHA-GLUCOSIDASE"/>
    <property type="match status" value="1"/>
</dbReference>
<evidence type="ECO:0000259" key="9">
    <source>
        <dbReference type="Pfam" id="PF21365"/>
    </source>
</evidence>
<dbReference type="EC" id="3.2.1.20" evidence="3"/>
<keyword evidence="7" id="KW-0732">Signal</keyword>
<evidence type="ECO:0000256" key="2">
    <source>
        <dbReference type="ARBA" id="ARBA00007806"/>
    </source>
</evidence>
<comment type="similarity">
    <text evidence="2 5">Belongs to the glycosyl hydrolase 31 family.</text>
</comment>
<dbReference type="GO" id="GO:0005975">
    <property type="term" value="P:carbohydrate metabolic process"/>
    <property type="evidence" value="ECO:0007669"/>
    <property type="project" value="InterPro"/>
</dbReference>
<dbReference type="Gene3D" id="2.60.40.1180">
    <property type="entry name" value="Golgi alpha-mannosidase II"/>
    <property type="match status" value="2"/>
</dbReference>
<dbReference type="CDD" id="cd06602">
    <property type="entry name" value="GH31_MGAM_SI_GAA"/>
    <property type="match status" value="1"/>
</dbReference>
<dbReference type="InterPro" id="IPR048395">
    <property type="entry name" value="Glyco_hydro_31_C"/>
</dbReference>
<dbReference type="InterPro" id="IPR000322">
    <property type="entry name" value="Glyco_hydro_31_TIM"/>
</dbReference>
<dbReference type="Pfam" id="PF21365">
    <property type="entry name" value="Glyco_hydro_31_3rd"/>
    <property type="match status" value="1"/>
</dbReference>
<dbReference type="Gene3D" id="3.20.20.80">
    <property type="entry name" value="Glycosidases"/>
    <property type="match status" value="2"/>
</dbReference>
<evidence type="ECO:0000256" key="1">
    <source>
        <dbReference type="ARBA" id="ARBA00001657"/>
    </source>
</evidence>
<gene>
    <name evidence="10" type="ORF">K491DRAFT_633526</name>
</gene>
<organism evidence="10 11">
    <name type="scientific">Lophiostoma macrostomum CBS 122681</name>
    <dbReference type="NCBI Taxonomy" id="1314788"/>
    <lineage>
        <taxon>Eukaryota</taxon>
        <taxon>Fungi</taxon>
        <taxon>Dikarya</taxon>
        <taxon>Ascomycota</taxon>
        <taxon>Pezizomycotina</taxon>
        <taxon>Dothideomycetes</taxon>
        <taxon>Pleosporomycetidae</taxon>
        <taxon>Pleosporales</taxon>
        <taxon>Lophiostomataceae</taxon>
        <taxon>Lophiostoma</taxon>
    </lineage>
</organism>
<dbReference type="InterPro" id="IPR017853">
    <property type="entry name" value="GH"/>
</dbReference>